<organism evidence="1 2">
    <name type="scientific">Alicyclobacillus ferrooxydans</name>
    <dbReference type="NCBI Taxonomy" id="471514"/>
    <lineage>
        <taxon>Bacteria</taxon>
        <taxon>Bacillati</taxon>
        <taxon>Bacillota</taxon>
        <taxon>Bacilli</taxon>
        <taxon>Bacillales</taxon>
        <taxon>Alicyclobacillaceae</taxon>
        <taxon>Alicyclobacillus</taxon>
    </lineage>
</organism>
<dbReference type="RefSeq" id="WP_054967889.1">
    <property type="nucleotide sequence ID" value="NZ_LJCO01000014.1"/>
</dbReference>
<gene>
    <name evidence="1" type="ORF">AN477_04020</name>
</gene>
<dbReference type="Proteomes" id="UP000050482">
    <property type="component" value="Unassembled WGS sequence"/>
</dbReference>
<proteinExistence type="predicted"/>
<sequence length="88" mass="10336">MGVVYMRVKTYDFRAFCRGELIRTNHSGLWEWILTQFESPCIEIETEEGRFILIPMYIYGLAPPPFFVQVPVVEDESDAREVRRAFTA</sequence>
<dbReference type="AlphaFoldDB" id="A0A0P9ENW0"/>
<dbReference type="EMBL" id="LJCO01000014">
    <property type="protein sequence ID" value="KPV45152.1"/>
    <property type="molecule type" value="Genomic_DNA"/>
</dbReference>
<name>A0A0P9ENW0_9BACL</name>
<dbReference type="PATRIC" id="fig|471514.4.peg.676"/>
<evidence type="ECO:0000313" key="2">
    <source>
        <dbReference type="Proteomes" id="UP000050482"/>
    </source>
</evidence>
<reference evidence="1 2" key="1">
    <citation type="submission" date="2015-09" db="EMBL/GenBank/DDBJ databases">
        <title>Draft genome sequence of Alicyclobacillus ferrooxydans DSM 22381.</title>
        <authorList>
            <person name="Hemp J."/>
        </authorList>
    </citation>
    <scope>NUCLEOTIDE SEQUENCE [LARGE SCALE GENOMIC DNA]</scope>
    <source>
        <strain evidence="1 2">TC-34</strain>
    </source>
</reference>
<evidence type="ECO:0000313" key="1">
    <source>
        <dbReference type="EMBL" id="KPV45152.1"/>
    </source>
</evidence>
<keyword evidence="2" id="KW-1185">Reference proteome</keyword>
<protein>
    <submittedName>
        <fullName evidence="1">Uncharacterized protein</fullName>
    </submittedName>
</protein>
<accession>A0A0P9ENW0</accession>
<comment type="caution">
    <text evidence="1">The sequence shown here is derived from an EMBL/GenBank/DDBJ whole genome shotgun (WGS) entry which is preliminary data.</text>
</comment>